<reference evidence="4" key="1">
    <citation type="journal article" date="2019" name="Int. J. Syst. Evol. Microbiol.">
        <title>The Global Catalogue of Microorganisms (GCM) 10K type strain sequencing project: providing services to taxonomists for standard genome sequencing and annotation.</title>
        <authorList>
            <consortium name="The Broad Institute Genomics Platform"/>
            <consortium name="The Broad Institute Genome Sequencing Center for Infectious Disease"/>
            <person name="Wu L."/>
            <person name="Ma J."/>
        </authorList>
    </citation>
    <scope>NUCLEOTIDE SEQUENCE [LARGE SCALE GENOMIC DNA]</scope>
    <source>
        <strain evidence="4">CCUG 60525</strain>
    </source>
</reference>
<keyword evidence="1" id="KW-1133">Transmembrane helix</keyword>
<accession>A0ABW3KI28</accession>
<dbReference type="PANTHER" id="PTHR12879:SF8">
    <property type="entry name" value="SPHINGOLIPID DELTA(4)-DESATURASE DES1"/>
    <property type="match status" value="1"/>
</dbReference>
<keyword evidence="1" id="KW-0812">Transmembrane</keyword>
<dbReference type="EC" id="1.14.19.-" evidence="3"/>
<feature type="transmembrane region" description="Helical" evidence="1">
    <location>
        <begin position="94"/>
        <end position="111"/>
    </location>
</feature>
<evidence type="ECO:0000313" key="4">
    <source>
        <dbReference type="Proteomes" id="UP001597048"/>
    </source>
</evidence>
<organism evidence="3 4">
    <name type="scientific">Oceanisphaera ostreae</name>
    <dbReference type="NCBI Taxonomy" id="914151"/>
    <lineage>
        <taxon>Bacteria</taxon>
        <taxon>Pseudomonadati</taxon>
        <taxon>Pseudomonadota</taxon>
        <taxon>Gammaproteobacteria</taxon>
        <taxon>Aeromonadales</taxon>
        <taxon>Aeromonadaceae</taxon>
        <taxon>Oceanisphaera</taxon>
    </lineage>
</organism>
<feature type="transmembrane region" description="Helical" evidence="1">
    <location>
        <begin position="189"/>
        <end position="213"/>
    </location>
</feature>
<dbReference type="Proteomes" id="UP001597048">
    <property type="component" value="Unassembled WGS sequence"/>
</dbReference>
<keyword evidence="4" id="KW-1185">Reference proteome</keyword>
<evidence type="ECO:0000256" key="1">
    <source>
        <dbReference type="SAM" id="Phobius"/>
    </source>
</evidence>
<feature type="transmembrane region" description="Helical" evidence="1">
    <location>
        <begin position="131"/>
        <end position="151"/>
    </location>
</feature>
<protein>
    <submittedName>
        <fullName evidence="3">Fatty acid desaturase</fullName>
        <ecNumber evidence="3">1.14.19.-</ecNumber>
    </submittedName>
</protein>
<feature type="transmembrane region" description="Helical" evidence="1">
    <location>
        <begin position="31"/>
        <end position="50"/>
    </location>
</feature>
<feature type="transmembrane region" description="Helical" evidence="1">
    <location>
        <begin position="56"/>
        <end position="74"/>
    </location>
</feature>
<dbReference type="GO" id="GO:0016491">
    <property type="term" value="F:oxidoreductase activity"/>
    <property type="evidence" value="ECO:0007669"/>
    <property type="project" value="UniProtKB-KW"/>
</dbReference>
<dbReference type="EMBL" id="JBHTJS010000036">
    <property type="protein sequence ID" value="MFD1008490.1"/>
    <property type="molecule type" value="Genomic_DNA"/>
</dbReference>
<gene>
    <name evidence="3" type="ORF">ACFQ1C_10030</name>
</gene>
<evidence type="ECO:0000313" key="3">
    <source>
        <dbReference type="EMBL" id="MFD1008490.1"/>
    </source>
</evidence>
<name>A0ABW3KI28_9GAMM</name>
<keyword evidence="3" id="KW-0560">Oxidoreductase</keyword>
<feature type="domain" description="Fatty acid desaturase" evidence="2">
    <location>
        <begin position="55"/>
        <end position="287"/>
    </location>
</feature>
<proteinExistence type="predicted"/>
<dbReference type="Pfam" id="PF00487">
    <property type="entry name" value="FA_desaturase"/>
    <property type="match status" value="1"/>
</dbReference>
<evidence type="ECO:0000259" key="2">
    <source>
        <dbReference type="Pfam" id="PF00487"/>
    </source>
</evidence>
<dbReference type="InterPro" id="IPR005804">
    <property type="entry name" value="FA_desaturase_dom"/>
</dbReference>
<keyword evidence="1" id="KW-0472">Membrane</keyword>
<dbReference type="PANTHER" id="PTHR12879">
    <property type="entry name" value="SPHINGOLIPID DELTA 4 DESATURASE/C-4 HYDROXYLASE PROTEIN DES2"/>
    <property type="match status" value="1"/>
</dbReference>
<dbReference type="RefSeq" id="WP_379558471.1">
    <property type="nucleotide sequence ID" value="NZ_JBHTJS010000036.1"/>
</dbReference>
<sequence length="322" mass="38055">MDNTTEVAFGSKEVISRKELKYYVKRTDRHGLIYFFGHMAILGATGYLVYLSLDTWWIVPAMLAYGIVMAFLFAPVHECSHGTPFRTRWLNESVYWLVSLIYIVPPVFFRYSHAAHHTYTQVRGRDQDMIFPRQATVWNYIVYISSVPFWARNISWLIRHSLGSVNPKYRYYLPDEEVPRVVREARIIIAIYLGIALMAIYANSWAPLTYWIIPRLVGEPFMRWLRVAEHGECEEGPDLRENTRTTKTSRLVRFLFWNMPYHAEHHLSPMVPFHALPRLHEQVKDKLFPTADSYLKVHAQVLRRLFRQQGITWETSKKQENN</sequence>
<comment type="caution">
    <text evidence="3">The sequence shown here is derived from an EMBL/GenBank/DDBJ whole genome shotgun (WGS) entry which is preliminary data.</text>
</comment>